<dbReference type="Proteomes" id="UP001605036">
    <property type="component" value="Unassembled WGS sequence"/>
</dbReference>
<gene>
    <name evidence="1" type="ORF">R1flu_002656</name>
</gene>
<sequence>MVVGGRTGVDTQTCRGGWSGVETAVGSGKELFVLCVEDAGNANSYASLNIAGMKANRRFLTGAVLSTVSQIVLTKFAA</sequence>
<reference evidence="1 2" key="1">
    <citation type="submission" date="2024-09" db="EMBL/GenBank/DDBJ databases">
        <title>Chromosome-scale assembly of Riccia fluitans.</title>
        <authorList>
            <person name="Paukszto L."/>
            <person name="Sawicki J."/>
            <person name="Karawczyk K."/>
            <person name="Piernik-Szablinska J."/>
            <person name="Szczecinska M."/>
            <person name="Mazdziarz M."/>
        </authorList>
    </citation>
    <scope>NUCLEOTIDE SEQUENCE [LARGE SCALE GENOMIC DNA]</scope>
    <source>
        <strain evidence="1">Rf_01</strain>
        <tissue evidence="1">Aerial parts of the thallus</tissue>
    </source>
</reference>
<evidence type="ECO:0000313" key="1">
    <source>
        <dbReference type="EMBL" id="KAL2622451.1"/>
    </source>
</evidence>
<comment type="caution">
    <text evidence="1">The sequence shown here is derived from an EMBL/GenBank/DDBJ whole genome shotgun (WGS) entry which is preliminary data.</text>
</comment>
<proteinExistence type="predicted"/>
<protein>
    <submittedName>
        <fullName evidence="1">Uncharacterized protein</fullName>
    </submittedName>
</protein>
<name>A0ABD1Y6T3_9MARC</name>
<organism evidence="1 2">
    <name type="scientific">Riccia fluitans</name>
    <dbReference type="NCBI Taxonomy" id="41844"/>
    <lineage>
        <taxon>Eukaryota</taxon>
        <taxon>Viridiplantae</taxon>
        <taxon>Streptophyta</taxon>
        <taxon>Embryophyta</taxon>
        <taxon>Marchantiophyta</taxon>
        <taxon>Marchantiopsida</taxon>
        <taxon>Marchantiidae</taxon>
        <taxon>Marchantiales</taxon>
        <taxon>Ricciaceae</taxon>
        <taxon>Riccia</taxon>
    </lineage>
</organism>
<evidence type="ECO:0000313" key="2">
    <source>
        <dbReference type="Proteomes" id="UP001605036"/>
    </source>
</evidence>
<dbReference type="EMBL" id="JBHFFA010000006">
    <property type="protein sequence ID" value="KAL2622451.1"/>
    <property type="molecule type" value="Genomic_DNA"/>
</dbReference>
<accession>A0ABD1Y6T3</accession>
<dbReference type="AlphaFoldDB" id="A0ABD1Y6T3"/>
<keyword evidence="2" id="KW-1185">Reference proteome</keyword>